<dbReference type="Gene3D" id="1.20.1050.10">
    <property type="match status" value="1"/>
</dbReference>
<dbReference type="WBParaSite" id="PSAMB.scaffold1595size29561.g13971.t1">
    <property type="protein sequence ID" value="PSAMB.scaffold1595size29561.g13971.t1"/>
    <property type="gene ID" value="PSAMB.scaffold1595size29561.g13971"/>
</dbReference>
<dbReference type="PROSITE" id="PS50404">
    <property type="entry name" value="GST_NTER"/>
    <property type="match status" value="1"/>
</dbReference>
<dbReference type="PROSITE" id="PS50405">
    <property type="entry name" value="GST_CTER"/>
    <property type="match status" value="1"/>
</dbReference>
<dbReference type="PANTHER" id="PTHR11571:SF150">
    <property type="entry name" value="GLUTATHIONE S-TRANSFERASE"/>
    <property type="match status" value="1"/>
</dbReference>
<dbReference type="AlphaFoldDB" id="A0A914V781"/>
<dbReference type="Pfam" id="PF14497">
    <property type="entry name" value="GST_C_3"/>
    <property type="match status" value="1"/>
</dbReference>
<organism evidence="6 7">
    <name type="scientific">Plectus sambesii</name>
    <dbReference type="NCBI Taxonomy" id="2011161"/>
    <lineage>
        <taxon>Eukaryota</taxon>
        <taxon>Metazoa</taxon>
        <taxon>Ecdysozoa</taxon>
        <taxon>Nematoda</taxon>
        <taxon>Chromadorea</taxon>
        <taxon>Plectida</taxon>
        <taxon>Plectina</taxon>
        <taxon>Plectoidea</taxon>
        <taxon>Plectidae</taxon>
        <taxon>Plectus</taxon>
    </lineage>
</organism>
<evidence type="ECO:0000256" key="1">
    <source>
        <dbReference type="ARBA" id="ARBA00012452"/>
    </source>
</evidence>
<accession>A0A914V781</accession>
<evidence type="ECO:0000313" key="7">
    <source>
        <dbReference type="WBParaSite" id="PSAMB.scaffold1595size29561.g13971.t1"/>
    </source>
</evidence>
<sequence>MPHYKLTYFNIMGLAEPIRLMFAQAGVEYENVMISREEGDTTWAKLKPTTPYGTLPLLEVDGRVIAQSIAISNYLAKKFDMNGENEWEAVKAEELVQAMHDVRQPVRAWWKEKVERKKAELLKKLESDVVLPFFDRFEKLLAENGTGFFVGSRITQADLHIFNMLEWWQNNQFFSDVFYNHPKINAFIKKIANMPNIKNWLEKRPKTAV</sequence>
<dbReference type="InterPro" id="IPR010987">
    <property type="entry name" value="Glutathione-S-Trfase_C-like"/>
</dbReference>
<dbReference type="InterPro" id="IPR036249">
    <property type="entry name" value="Thioredoxin-like_sf"/>
</dbReference>
<evidence type="ECO:0000256" key="3">
    <source>
        <dbReference type="ARBA" id="ARBA00047960"/>
    </source>
</evidence>
<dbReference type="SFLD" id="SFLDG01205">
    <property type="entry name" value="AMPS.1"/>
    <property type="match status" value="1"/>
</dbReference>
<dbReference type="PANTHER" id="PTHR11571">
    <property type="entry name" value="GLUTATHIONE S-TRANSFERASE"/>
    <property type="match status" value="1"/>
</dbReference>
<keyword evidence="2" id="KW-0808">Transferase</keyword>
<dbReference type="SFLD" id="SFLDG00363">
    <property type="entry name" value="AMPS_(cytGST):_Alpha-__Mu-__Pi"/>
    <property type="match status" value="1"/>
</dbReference>
<protein>
    <recommendedName>
        <fullName evidence="1">glutathione transferase</fullName>
        <ecNumber evidence="1">2.5.1.18</ecNumber>
    </recommendedName>
</protein>
<dbReference type="GO" id="GO:0004364">
    <property type="term" value="F:glutathione transferase activity"/>
    <property type="evidence" value="ECO:0007669"/>
    <property type="project" value="UniProtKB-EC"/>
</dbReference>
<dbReference type="GO" id="GO:0006749">
    <property type="term" value="P:glutathione metabolic process"/>
    <property type="evidence" value="ECO:0007669"/>
    <property type="project" value="TreeGrafter"/>
</dbReference>
<keyword evidence="6" id="KW-1185">Reference proteome</keyword>
<dbReference type="Pfam" id="PF02798">
    <property type="entry name" value="GST_N"/>
    <property type="match status" value="1"/>
</dbReference>
<feature type="domain" description="GST C-terminal" evidence="5">
    <location>
        <begin position="85"/>
        <end position="209"/>
    </location>
</feature>
<evidence type="ECO:0000259" key="5">
    <source>
        <dbReference type="PROSITE" id="PS50405"/>
    </source>
</evidence>
<dbReference type="InterPro" id="IPR004046">
    <property type="entry name" value="GST_C"/>
</dbReference>
<name>A0A914V781_9BILA</name>
<dbReference type="CDD" id="cd03039">
    <property type="entry name" value="GST_N_Sigma_like"/>
    <property type="match status" value="1"/>
</dbReference>
<dbReference type="GO" id="GO:0004602">
    <property type="term" value="F:glutathione peroxidase activity"/>
    <property type="evidence" value="ECO:0007669"/>
    <property type="project" value="UniProtKB-ARBA"/>
</dbReference>
<dbReference type="InterPro" id="IPR004045">
    <property type="entry name" value="Glutathione_S-Trfase_N"/>
</dbReference>
<dbReference type="Gene3D" id="3.40.30.10">
    <property type="entry name" value="Glutaredoxin"/>
    <property type="match status" value="1"/>
</dbReference>
<dbReference type="SUPFAM" id="SSF52833">
    <property type="entry name" value="Thioredoxin-like"/>
    <property type="match status" value="1"/>
</dbReference>
<feature type="domain" description="GST N-terminal" evidence="4">
    <location>
        <begin position="2"/>
        <end position="83"/>
    </location>
</feature>
<evidence type="ECO:0000256" key="2">
    <source>
        <dbReference type="ARBA" id="ARBA00022679"/>
    </source>
</evidence>
<reference evidence="7" key="1">
    <citation type="submission" date="2022-11" db="UniProtKB">
        <authorList>
            <consortium name="WormBaseParasite"/>
        </authorList>
    </citation>
    <scope>IDENTIFICATION</scope>
</reference>
<dbReference type="CDD" id="cd03192">
    <property type="entry name" value="GST_C_Sigma_like"/>
    <property type="match status" value="1"/>
</dbReference>
<dbReference type="SUPFAM" id="SSF47616">
    <property type="entry name" value="GST C-terminal domain-like"/>
    <property type="match status" value="1"/>
</dbReference>
<dbReference type="FunFam" id="3.40.30.10:FF:000035">
    <property type="entry name" value="hematopoietic prostaglandin D synthase"/>
    <property type="match status" value="1"/>
</dbReference>
<dbReference type="FunFam" id="1.20.1050.10:FF:000030">
    <property type="entry name" value="Glutathione S-transferase S1"/>
    <property type="match status" value="1"/>
</dbReference>
<evidence type="ECO:0000313" key="6">
    <source>
        <dbReference type="Proteomes" id="UP000887566"/>
    </source>
</evidence>
<dbReference type="SFLD" id="SFLDS00019">
    <property type="entry name" value="Glutathione_Transferase_(cytos"/>
    <property type="match status" value="1"/>
</dbReference>
<dbReference type="InterPro" id="IPR040079">
    <property type="entry name" value="Glutathione_S-Trfase"/>
</dbReference>
<dbReference type="Proteomes" id="UP000887566">
    <property type="component" value="Unplaced"/>
</dbReference>
<proteinExistence type="predicted"/>
<evidence type="ECO:0000259" key="4">
    <source>
        <dbReference type="PROSITE" id="PS50404"/>
    </source>
</evidence>
<dbReference type="InterPro" id="IPR036282">
    <property type="entry name" value="Glutathione-S-Trfase_C_sf"/>
</dbReference>
<comment type="catalytic activity">
    <reaction evidence="3">
        <text>RX + glutathione = an S-substituted glutathione + a halide anion + H(+)</text>
        <dbReference type="Rhea" id="RHEA:16437"/>
        <dbReference type="ChEBI" id="CHEBI:15378"/>
        <dbReference type="ChEBI" id="CHEBI:16042"/>
        <dbReference type="ChEBI" id="CHEBI:17792"/>
        <dbReference type="ChEBI" id="CHEBI:57925"/>
        <dbReference type="ChEBI" id="CHEBI:90779"/>
        <dbReference type="EC" id="2.5.1.18"/>
    </reaction>
</comment>
<dbReference type="EC" id="2.5.1.18" evidence="1"/>
<dbReference type="InterPro" id="IPR050213">
    <property type="entry name" value="GST_superfamily"/>
</dbReference>